<dbReference type="Proteomes" id="UP001153148">
    <property type="component" value="Unassembled WGS sequence"/>
</dbReference>
<feature type="non-terminal residue" evidence="2">
    <location>
        <position position="75"/>
    </location>
</feature>
<keyword evidence="3" id="KW-1185">Reference proteome</keyword>
<comment type="caution">
    <text evidence="2">The sequence shown here is derived from an EMBL/GenBank/DDBJ whole genome shotgun (WGS) entry which is preliminary data.</text>
</comment>
<feature type="chain" id="PRO_5045036524" description="Secreted protein" evidence="1">
    <location>
        <begin position="22"/>
        <end position="75"/>
    </location>
</feature>
<accession>A0ABN7P538</accession>
<dbReference type="EMBL" id="CAJPIN010023510">
    <property type="protein sequence ID" value="CAG2062972.1"/>
    <property type="molecule type" value="Genomic_DNA"/>
</dbReference>
<evidence type="ECO:0000313" key="2">
    <source>
        <dbReference type="EMBL" id="CAG2062972.1"/>
    </source>
</evidence>
<name>A0ABN7P538_TIMPD</name>
<organism evidence="2 3">
    <name type="scientific">Timema podura</name>
    <name type="common">Walking stick</name>
    <dbReference type="NCBI Taxonomy" id="61482"/>
    <lineage>
        <taxon>Eukaryota</taxon>
        <taxon>Metazoa</taxon>
        <taxon>Ecdysozoa</taxon>
        <taxon>Arthropoda</taxon>
        <taxon>Hexapoda</taxon>
        <taxon>Insecta</taxon>
        <taxon>Pterygota</taxon>
        <taxon>Neoptera</taxon>
        <taxon>Polyneoptera</taxon>
        <taxon>Phasmatodea</taxon>
        <taxon>Timematodea</taxon>
        <taxon>Timematoidea</taxon>
        <taxon>Timematidae</taxon>
        <taxon>Timema</taxon>
    </lineage>
</organism>
<reference evidence="2" key="1">
    <citation type="submission" date="2021-03" db="EMBL/GenBank/DDBJ databases">
        <authorList>
            <person name="Tran Van P."/>
        </authorList>
    </citation>
    <scope>NUCLEOTIDE SEQUENCE</scope>
</reference>
<evidence type="ECO:0008006" key="4">
    <source>
        <dbReference type="Google" id="ProtNLM"/>
    </source>
</evidence>
<proteinExistence type="predicted"/>
<protein>
    <recommendedName>
        <fullName evidence="4">Secreted protein</fullName>
    </recommendedName>
</protein>
<gene>
    <name evidence="2" type="ORF">TPAB3V08_LOCUS9920</name>
</gene>
<keyword evidence="1" id="KW-0732">Signal</keyword>
<sequence length="75" mass="8393">MKLHSFIAIFMSATVRISCSANDFLDCKTSPTSTIIDLKNAIFQSCKFDSSMRPIPSDGITTNVYFNIAVQFIDY</sequence>
<evidence type="ECO:0000256" key="1">
    <source>
        <dbReference type="SAM" id="SignalP"/>
    </source>
</evidence>
<feature type="signal peptide" evidence="1">
    <location>
        <begin position="1"/>
        <end position="21"/>
    </location>
</feature>
<evidence type="ECO:0000313" key="3">
    <source>
        <dbReference type="Proteomes" id="UP001153148"/>
    </source>
</evidence>